<name>A0A6L2NTM6_TANCI</name>
<accession>A0A6L2NTM6</accession>
<sequence>MKISKTEQKIQHKKTSISGDNPAYNITTQTNNNKIEYYKAFTVSVRKENRKKKDKHGVNSHEAFAYFDYRVVSSTRSLNLVFLGERVKVWGNIRRNITTKIVLHTVTIHLEIRTIRSQNSHKPDHEAHSTH</sequence>
<comment type="caution">
    <text evidence="2">The sequence shown here is derived from an EMBL/GenBank/DDBJ whole genome shotgun (WGS) entry which is preliminary data.</text>
</comment>
<evidence type="ECO:0000313" key="2">
    <source>
        <dbReference type="EMBL" id="GEU87965.1"/>
    </source>
</evidence>
<gene>
    <name evidence="2" type="ORF">Tci_059943</name>
</gene>
<dbReference type="EMBL" id="BKCJ010009647">
    <property type="protein sequence ID" value="GEU87965.1"/>
    <property type="molecule type" value="Genomic_DNA"/>
</dbReference>
<feature type="compositionally biased region" description="Basic and acidic residues" evidence="1">
    <location>
        <begin position="1"/>
        <end position="10"/>
    </location>
</feature>
<evidence type="ECO:0000256" key="1">
    <source>
        <dbReference type="SAM" id="MobiDB-lite"/>
    </source>
</evidence>
<organism evidence="2">
    <name type="scientific">Tanacetum cinerariifolium</name>
    <name type="common">Dalmatian daisy</name>
    <name type="synonym">Chrysanthemum cinerariifolium</name>
    <dbReference type="NCBI Taxonomy" id="118510"/>
    <lineage>
        <taxon>Eukaryota</taxon>
        <taxon>Viridiplantae</taxon>
        <taxon>Streptophyta</taxon>
        <taxon>Embryophyta</taxon>
        <taxon>Tracheophyta</taxon>
        <taxon>Spermatophyta</taxon>
        <taxon>Magnoliopsida</taxon>
        <taxon>eudicotyledons</taxon>
        <taxon>Gunneridae</taxon>
        <taxon>Pentapetalae</taxon>
        <taxon>asterids</taxon>
        <taxon>campanulids</taxon>
        <taxon>Asterales</taxon>
        <taxon>Asteraceae</taxon>
        <taxon>Asteroideae</taxon>
        <taxon>Anthemideae</taxon>
        <taxon>Anthemidinae</taxon>
        <taxon>Tanacetum</taxon>
    </lineage>
</organism>
<feature type="region of interest" description="Disordered" evidence="1">
    <location>
        <begin position="1"/>
        <end position="22"/>
    </location>
</feature>
<dbReference type="AlphaFoldDB" id="A0A6L2NTM6"/>
<reference evidence="2" key="1">
    <citation type="journal article" date="2019" name="Sci. Rep.">
        <title>Draft genome of Tanacetum cinerariifolium, the natural source of mosquito coil.</title>
        <authorList>
            <person name="Yamashiro T."/>
            <person name="Shiraishi A."/>
            <person name="Satake H."/>
            <person name="Nakayama K."/>
        </authorList>
    </citation>
    <scope>NUCLEOTIDE SEQUENCE</scope>
</reference>
<proteinExistence type="predicted"/>
<protein>
    <submittedName>
        <fullName evidence="2">Uncharacterized protein</fullName>
    </submittedName>
</protein>